<dbReference type="AlphaFoldDB" id="A0A8R1XZB5"/>
<dbReference type="Proteomes" id="UP000024404">
    <property type="component" value="Unassembled WGS sequence"/>
</dbReference>
<keyword evidence="3" id="KW-1185">Reference proteome</keyword>
<evidence type="ECO:0000256" key="1">
    <source>
        <dbReference type="SAM" id="Phobius"/>
    </source>
</evidence>
<reference evidence="2" key="2">
    <citation type="submission" date="2022-06" db="UniProtKB">
        <authorList>
            <consortium name="EnsemblMetazoa"/>
        </authorList>
    </citation>
    <scope>IDENTIFICATION</scope>
</reference>
<dbReference type="EnsemblMetazoa" id="OVOC6883.1">
    <property type="protein sequence ID" value="OVOC6883.1"/>
    <property type="gene ID" value="WBGene00243692"/>
</dbReference>
<evidence type="ECO:0000313" key="3">
    <source>
        <dbReference type="Proteomes" id="UP000024404"/>
    </source>
</evidence>
<feature type="transmembrane region" description="Helical" evidence="1">
    <location>
        <begin position="173"/>
        <end position="198"/>
    </location>
</feature>
<dbReference type="EMBL" id="CMVM020000181">
    <property type="status" value="NOT_ANNOTATED_CDS"/>
    <property type="molecule type" value="Genomic_DNA"/>
</dbReference>
<proteinExistence type="predicted"/>
<accession>A0A8R1XZB5</accession>
<evidence type="ECO:0000313" key="2">
    <source>
        <dbReference type="EnsemblMetazoa" id="OVOC6883.1"/>
    </source>
</evidence>
<protein>
    <submittedName>
        <fullName evidence="2">Uncharacterized protein</fullName>
    </submittedName>
</protein>
<reference evidence="3" key="1">
    <citation type="submission" date="2013-10" db="EMBL/GenBank/DDBJ databases">
        <title>Genome sequencing of Onchocerca volvulus.</title>
        <authorList>
            <person name="Cotton J."/>
            <person name="Tsai J."/>
            <person name="Stanley E."/>
            <person name="Tracey A."/>
            <person name="Holroyd N."/>
            <person name="Lustigman S."/>
            <person name="Berriman M."/>
        </authorList>
    </citation>
    <scope>NUCLEOTIDE SEQUENCE</scope>
</reference>
<keyword evidence="1" id="KW-0812">Transmembrane</keyword>
<keyword evidence="1" id="KW-1133">Transmembrane helix</keyword>
<sequence length="199" mass="22888">MRRSRDEKMSGQLYYLTIVRILKSFFKKYSRCLGSSLGDGSVSVVIGQKLQFGHIRAHRFKITLINTASLELIMLRHQMLVGHYWYWTYKIFTDKSGDFTLLIRNMTITIGRIFPVQCDSLLFIDPKINWKANVVFDSFQQLPCGDVIYTVGDLIVRFRESLVMERSSFDLNFSFWGGLFLCVGYGIVIGNLAAVISII</sequence>
<keyword evidence="1" id="KW-0472">Membrane</keyword>
<organism evidence="2 3">
    <name type="scientific">Onchocerca volvulus</name>
    <dbReference type="NCBI Taxonomy" id="6282"/>
    <lineage>
        <taxon>Eukaryota</taxon>
        <taxon>Metazoa</taxon>
        <taxon>Ecdysozoa</taxon>
        <taxon>Nematoda</taxon>
        <taxon>Chromadorea</taxon>
        <taxon>Rhabditida</taxon>
        <taxon>Spirurina</taxon>
        <taxon>Spiruromorpha</taxon>
        <taxon>Filarioidea</taxon>
        <taxon>Onchocercidae</taxon>
        <taxon>Onchocerca</taxon>
    </lineage>
</organism>
<name>A0A8R1XZB5_ONCVO</name>